<evidence type="ECO:0000256" key="2">
    <source>
        <dbReference type="SAM" id="MobiDB-lite"/>
    </source>
</evidence>
<dbReference type="InterPro" id="IPR037176">
    <property type="entry name" value="Osmotin/thaumatin-like_sf"/>
</dbReference>
<feature type="region of interest" description="Disordered" evidence="2">
    <location>
        <begin position="516"/>
        <end position="570"/>
    </location>
</feature>
<sequence>MDRPLPVSISATFLSLLLFTSSLFSVVHSTQFKMVNKCRRTIWPGILTGAGRTPLYPTGFTLKSSKSRTLSVPRSWSGRVWGRTGCSTDPSTGKFTCLTADCGSGKVECAGSGAIPPATLAEFTLNGDQGLDFYDVSLVDGYNLPMLVVAKGGTRGGCSSTGCLVDLNAACPSELKVAVGNGSRIQSVACKSACEAFGDPVFCCSEGHNTPDTCSPSEYSLFFKHACPRAYSYAYDDKTSTFTCASADYLIIFCPSPYTSMKLLGARRDAAELPLVNKTTMYIGRSHSSTVSSPVAFGTTFTFINKCEYTVWPGVLANAGTPTLDSTGFELPGDSSRSFIAPAGWSGRFWGRTGCNFDGSGSGSCSTGDCGSGQVECNGAGAAPPATLAEFSLGTGGQDFYDVSLVDGYNVAMIVEATGGSGMCASTGCVTDLNRICPSELRVGDGNACKSACEAFRRPEYCCSGEYNSPSSCRPSVYSQVFKSACPRSYSYAYDDPTSTFTCTGADYTLTFCPSTPSQKSSKDPTPTMTTNPNDADGSMSESGGNMVGSQAGSGSMEMGSGSGLESGSGSEAMLADGSYLAGLAMGESTRINLSISVLHYAGLFAFAAFLLSFLQL</sequence>
<feature type="signal peptide" evidence="4">
    <location>
        <begin position="1"/>
        <end position="29"/>
    </location>
</feature>
<evidence type="ECO:0008006" key="7">
    <source>
        <dbReference type="Google" id="ProtNLM"/>
    </source>
</evidence>
<dbReference type="PROSITE" id="PS00316">
    <property type="entry name" value="THAUMATIN_1"/>
    <property type="match status" value="2"/>
</dbReference>
<name>A0ABD3B6H0_9GENT</name>
<organism evidence="5 6">
    <name type="scientific">Cinchona calisaya</name>
    <dbReference type="NCBI Taxonomy" id="153742"/>
    <lineage>
        <taxon>Eukaryota</taxon>
        <taxon>Viridiplantae</taxon>
        <taxon>Streptophyta</taxon>
        <taxon>Embryophyta</taxon>
        <taxon>Tracheophyta</taxon>
        <taxon>Spermatophyta</taxon>
        <taxon>Magnoliopsida</taxon>
        <taxon>eudicotyledons</taxon>
        <taxon>Gunneridae</taxon>
        <taxon>Pentapetalae</taxon>
        <taxon>asterids</taxon>
        <taxon>lamiids</taxon>
        <taxon>Gentianales</taxon>
        <taxon>Rubiaceae</taxon>
        <taxon>Cinchonoideae</taxon>
        <taxon>Cinchoneae</taxon>
        <taxon>Cinchona</taxon>
    </lineage>
</organism>
<dbReference type="PROSITE" id="PS51367">
    <property type="entry name" value="THAUMATIN_2"/>
    <property type="match status" value="2"/>
</dbReference>
<dbReference type="Proteomes" id="UP001630127">
    <property type="component" value="Unassembled WGS sequence"/>
</dbReference>
<dbReference type="Gene3D" id="2.60.110.10">
    <property type="entry name" value="Thaumatin"/>
    <property type="match status" value="2"/>
</dbReference>
<feature type="compositionally biased region" description="Low complexity" evidence="2">
    <location>
        <begin position="525"/>
        <end position="534"/>
    </location>
</feature>
<dbReference type="CDD" id="cd09218">
    <property type="entry name" value="TLP-PA"/>
    <property type="match status" value="2"/>
</dbReference>
<feature type="chain" id="PRO_5044778906" description="Thaumatin-like protein 1b" evidence="4">
    <location>
        <begin position="30"/>
        <end position="617"/>
    </location>
</feature>
<comment type="caution">
    <text evidence="5">The sequence shown here is derived from an EMBL/GenBank/DDBJ whole genome shotgun (WGS) entry which is preliminary data.</text>
</comment>
<reference evidence="5 6" key="1">
    <citation type="submission" date="2024-11" db="EMBL/GenBank/DDBJ databases">
        <title>A near-complete genome assembly of Cinchona calisaya.</title>
        <authorList>
            <person name="Lian D.C."/>
            <person name="Zhao X.W."/>
            <person name="Wei L."/>
        </authorList>
    </citation>
    <scope>NUCLEOTIDE SEQUENCE [LARGE SCALE GENOMIC DNA]</scope>
    <source>
        <tissue evidence="5">Nenye</tissue>
    </source>
</reference>
<evidence type="ECO:0000256" key="4">
    <source>
        <dbReference type="SAM" id="SignalP"/>
    </source>
</evidence>
<evidence type="ECO:0000313" key="5">
    <source>
        <dbReference type="EMBL" id="KAL3539071.1"/>
    </source>
</evidence>
<keyword evidence="3" id="KW-0812">Transmembrane</keyword>
<dbReference type="Pfam" id="PF00314">
    <property type="entry name" value="Thaumatin"/>
    <property type="match status" value="2"/>
</dbReference>
<dbReference type="SMART" id="SM00205">
    <property type="entry name" value="THN"/>
    <property type="match status" value="2"/>
</dbReference>
<evidence type="ECO:0000313" key="6">
    <source>
        <dbReference type="Proteomes" id="UP001630127"/>
    </source>
</evidence>
<dbReference type="FunFam" id="2.60.110.10:FF:000001">
    <property type="entry name" value="THAUMATIN-LIKE PROTEIN 1"/>
    <property type="match status" value="2"/>
</dbReference>
<dbReference type="InterPro" id="IPR017949">
    <property type="entry name" value="Thaumatin_CS"/>
</dbReference>
<dbReference type="PRINTS" id="PR00347">
    <property type="entry name" value="THAUMATIN"/>
</dbReference>
<dbReference type="AlphaFoldDB" id="A0ABD3B6H0"/>
<dbReference type="SUPFAM" id="SSF49870">
    <property type="entry name" value="Osmotin, thaumatin-like protein"/>
    <property type="match status" value="2"/>
</dbReference>
<protein>
    <recommendedName>
        <fullName evidence="7">Thaumatin-like protein 1b</fullName>
    </recommendedName>
</protein>
<proteinExistence type="predicted"/>
<accession>A0ABD3B6H0</accession>
<evidence type="ECO:0000256" key="3">
    <source>
        <dbReference type="SAM" id="Phobius"/>
    </source>
</evidence>
<gene>
    <name evidence="5" type="ORF">ACH5RR_002437</name>
</gene>
<keyword evidence="3" id="KW-0472">Membrane</keyword>
<feature type="compositionally biased region" description="Low complexity" evidence="2">
    <location>
        <begin position="549"/>
        <end position="560"/>
    </location>
</feature>
<keyword evidence="1 4" id="KW-0732">Signal</keyword>
<dbReference type="PANTHER" id="PTHR31048">
    <property type="entry name" value="OS03G0233200 PROTEIN"/>
    <property type="match status" value="1"/>
</dbReference>
<evidence type="ECO:0000256" key="1">
    <source>
        <dbReference type="ARBA" id="ARBA00022729"/>
    </source>
</evidence>
<keyword evidence="3" id="KW-1133">Transmembrane helix</keyword>
<keyword evidence="6" id="KW-1185">Reference proteome</keyword>
<feature type="transmembrane region" description="Helical" evidence="3">
    <location>
        <begin position="598"/>
        <end position="615"/>
    </location>
</feature>
<dbReference type="EMBL" id="JBJUIK010000001">
    <property type="protein sequence ID" value="KAL3539071.1"/>
    <property type="molecule type" value="Genomic_DNA"/>
</dbReference>
<dbReference type="InterPro" id="IPR001938">
    <property type="entry name" value="Thaumatin"/>
</dbReference>